<evidence type="ECO:0000313" key="4">
    <source>
        <dbReference type="Proteomes" id="UP000288805"/>
    </source>
</evidence>
<accession>A0A438DB52</accession>
<proteinExistence type="predicted"/>
<name>A0A438DB52_VITVI</name>
<organism evidence="3 4">
    <name type="scientific">Vitis vinifera</name>
    <name type="common">Grape</name>
    <dbReference type="NCBI Taxonomy" id="29760"/>
    <lineage>
        <taxon>Eukaryota</taxon>
        <taxon>Viridiplantae</taxon>
        <taxon>Streptophyta</taxon>
        <taxon>Embryophyta</taxon>
        <taxon>Tracheophyta</taxon>
        <taxon>Spermatophyta</taxon>
        <taxon>Magnoliopsida</taxon>
        <taxon>eudicotyledons</taxon>
        <taxon>Gunneridae</taxon>
        <taxon>Pentapetalae</taxon>
        <taxon>rosids</taxon>
        <taxon>Vitales</taxon>
        <taxon>Vitaceae</taxon>
        <taxon>Viteae</taxon>
        <taxon>Vitis</taxon>
    </lineage>
</organism>
<evidence type="ECO:0000256" key="2">
    <source>
        <dbReference type="SAM" id="Phobius"/>
    </source>
</evidence>
<gene>
    <name evidence="3" type="ORF">CK203_076570</name>
</gene>
<dbReference type="AlphaFoldDB" id="A0A438DB52"/>
<evidence type="ECO:0000256" key="1">
    <source>
        <dbReference type="SAM" id="MobiDB-lite"/>
    </source>
</evidence>
<dbReference type="Proteomes" id="UP000288805">
    <property type="component" value="Unassembled WGS sequence"/>
</dbReference>
<feature type="compositionally biased region" description="Polar residues" evidence="1">
    <location>
        <begin position="73"/>
        <end position="86"/>
    </location>
</feature>
<feature type="region of interest" description="Disordered" evidence="1">
    <location>
        <begin position="65"/>
        <end position="86"/>
    </location>
</feature>
<sequence>MVRTVDQAVTLTLQCSKVPVCRPKDRAEYGSVIDLLQNKNPIREFNRDCKVTEKANRKRSSIWNEPVGMNKKGSFSSPETASASHEPSSPGYIVNLLLGILLFVVLIAVMDIWVLQAVWIVDVTLVKTQEKQAGSGISRYLKLRVARILLKYLAIVCRCRLVEDWQLSELPIVQETWLMNMELDDSSAGTGIHQNCLANNMTLANPGLMFSFSLASYHRRILSYKFQDGFDTEFAGSLIVGPDECHCEGLTSQGSSAVDSWNLNPGSVGSLSYRHRPIKGSV</sequence>
<evidence type="ECO:0000313" key="3">
    <source>
        <dbReference type="EMBL" id="RVW32675.1"/>
    </source>
</evidence>
<protein>
    <submittedName>
        <fullName evidence="3">Uncharacterized protein</fullName>
    </submittedName>
</protein>
<comment type="caution">
    <text evidence="3">The sequence shown here is derived from an EMBL/GenBank/DDBJ whole genome shotgun (WGS) entry which is preliminary data.</text>
</comment>
<keyword evidence="2" id="KW-1133">Transmembrane helix</keyword>
<feature type="transmembrane region" description="Helical" evidence="2">
    <location>
        <begin position="92"/>
        <end position="121"/>
    </location>
</feature>
<keyword evidence="2" id="KW-0812">Transmembrane</keyword>
<reference evidence="3 4" key="1">
    <citation type="journal article" date="2018" name="PLoS Genet.">
        <title>Population sequencing reveals clonal diversity and ancestral inbreeding in the grapevine cultivar Chardonnay.</title>
        <authorList>
            <person name="Roach M.J."/>
            <person name="Johnson D.L."/>
            <person name="Bohlmann J."/>
            <person name="van Vuuren H.J."/>
            <person name="Jones S.J."/>
            <person name="Pretorius I.S."/>
            <person name="Schmidt S.A."/>
            <person name="Borneman A.R."/>
        </authorList>
    </citation>
    <scope>NUCLEOTIDE SEQUENCE [LARGE SCALE GENOMIC DNA]</scope>
    <source>
        <strain evidence="4">cv. Chardonnay</strain>
        <tissue evidence="3">Leaf</tissue>
    </source>
</reference>
<dbReference type="EMBL" id="QGNW01001711">
    <property type="protein sequence ID" value="RVW32675.1"/>
    <property type="molecule type" value="Genomic_DNA"/>
</dbReference>
<keyword evidence="2" id="KW-0472">Membrane</keyword>